<evidence type="ECO:0000256" key="1">
    <source>
        <dbReference type="ARBA" id="ARBA00006484"/>
    </source>
</evidence>
<sequence>MHEVILVTGGADRIGKAIVEKIAASGHIVAIHYHRSAEKAQQLFEQLTAQNVRCSMFQADLASYEDVVRLHEEILSELGHVSAIVNNAGYAQMKSFFDYAPNEWQREIDIDLIAVLNLAHVFIPAMRKRKYGKFISIVGDSARTGDRKLIVSATARGGVISFIKSLAKEVGRDQVQCNVVSLGLIDQQDLAFSDDILQAVKKSYAANRLGSPTDVTSAIAFLLSEESSWVLGQTISINGGQTMF</sequence>
<evidence type="ECO:0000313" key="4">
    <source>
        <dbReference type="Proteomes" id="UP000288623"/>
    </source>
</evidence>
<dbReference type="Gene3D" id="3.40.50.720">
    <property type="entry name" value="NAD(P)-binding Rossmann-like Domain"/>
    <property type="match status" value="1"/>
</dbReference>
<protein>
    <recommendedName>
        <fullName evidence="5">3-oxoacyl-ACP reductase</fullName>
    </recommendedName>
</protein>
<dbReference type="InterPro" id="IPR036291">
    <property type="entry name" value="NAD(P)-bd_dom_sf"/>
</dbReference>
<evidence type="ECO:0000313" key="3">
    <source>
        <dbReference type="EMBL" id="RUS57159.1"/>
    </source>
</evidence>
<dbReference type="AlphaFoldDB" id="A0A433RV80"/>
<comment type="similarity">
    <text evidence="1">Belongs to the short-chain dehydrogenases/reductases (SDR) family.</text>
</comment>
<keyword evidence="4" id="KW-1185">Reference proteome</keyword>
<dbReference type="PANTHER" id="PTHR43639:SF1">
    <property type="entry name" value="SHORT-CHAIN DEHYDROGENASE_REDUCTASE FAMILY PROTEIN"/>
    <property type="match status" value="1"/>
</dbReference>
<dbReference type="SUPFAM" id="SSF51735">
    <property type="entry name" value="NAD(P)-binding Rossmann-fold domains"/>
    <property type="match status" value="1"/>
</dbReference>
<comment type="caution">
    <text evidence="3">The sequence shown here is derived from an EMBL/GenBank/DDBJ whole genome shotgun (WGS) entry which is preliminary data.</text>
</comment>
<dbReference type="PRINTS" id="PR00081">
    <property type="entry name" value="GDHRDH"/>
</dbReference>
<accession>A0A433RV80</accession>
<gene>
    <name evidence="3" type="ORF">QI30_06090</name>
</gene>
<keyword evidence="2" id="KW-0560">Oxidoreductase</keyword>
<organism evidence="3 4">
    <name type="scientific">Candidatus Kurthia intestinigallinarum</name>
    <dbReference type="NCBI Taxonomy" id="1562256"/>
    <lineage>
        <taxon>Bacteria</taxon>
        <taxon>Bacillati</taxon>
        <taxon>Bacillota</taxon>
        <taxon>Bacilli</taxon>
        <taxon>Bacillales</taxon>
        <taxon>Caryophanaceae</taxon>
        <taxon>Kurthia</taxon>
    </lineage>
</organism>
<dbReference type="Proteomes" id="UP000288623">
    <property type="component" value="Unassembled WGS sequence"/>
</dbReference>
<reference evidence="3 4" key="1">
    <citation type="submission" date="2014-11" db="EMBL/GenBank/DDBJ databases">
        <title>Genome sequence and analysis of novel Kurthia sp.</title>
        <authorList>
            <person name="Lawson J.N."/>
            <person name="Gonzalez J.E."/>
            <person name="Rinauldi L."/>
            <person name="Xuan Z."/>
            <person name="Firman A."/>
            <person name="Shaddox L."/>
            <person name="Trudeau A."/>
            <person name="Shah S."/>
            <person name="Reiman D."/>
        </authorList>
    </citation>
    <scope>NUCLEOTIDE SEQUENCE [LARGE SCALE GENOMIC DNA]</scope>
    <source>
        <strain evidence="3 4">3B1D</strain>
    </source>
</reference>
<proteinExistence type="inferred from homology"/>
<dbReference type="OrthoDB" id="9803333at2"/>
<dbReference type="RefSeq" id="WP_126990045.1">
    <property type="nucleotide sequence ID" value="NZ_JTFC01000026.1"/>
</dbReference>
<name>A0A433RV80_9BACL</name>
<dbReference type="GO" id="GO:0016491">
    <property type="term" value="F:oxidoreductase activity"/>
    <property type="evidence" value="ECO:0007669"/>
    <property type="project" value="UniProtKB-KW"/>
</dbReference>
<dbReference type="PANTHER" id="PTHR43639">
    <property type="entry name" value="OXIDOREDUCTASE, SHORT-CHAIN DEHYDROGENASE/REDUCTASE FAMILY (AFU_ORTHOLOGUE AFUA_5G02870)"/>
    <property type="match status" value="1"/>
</dbReference>
<dbReference type="Pfam" id="PF13561">
    <property type="entry name" value="adh_short_C2"/>
    <property type="match status" value="1"/>
</dbReference>
<dbReference type="EMBL" id="JTFC01000026">
    <property type="protein sequence ID" value="RUS57159.1"/>
    <property type="molecule type" value="Genomic_DNA"/>
</dbReference>
<evidence type="ECO:0008006" key="5">
    <source>
        <dbReference type="Google" id="ProtNLM"/>
    </source>
</evidence>
<dbReference type="InterPro" id="IPR002347">
    <property type="entry name" value="SDR_fam"/>
</dbReference>
<evidence type="ECO:0000256" key="2">
    <source>
        <dbReference type="ARBA" id="ARBA00023002"/>
    </source>
</evidence>